<dbReference type="InterPro" id="IPR036583">
    <property type="entry name" value="23S_rRNA_IVS_sf"/>
</dbReference>
<evidence type="ECO:0000313" key="2">
    <source>
        <dbReference type="Proteomes" id="UP000177958"/>
    </source>
</evidence>
<dbReference type="NCBIfam" id="TIGR02436">
    <property type="entry name" value="four helix bundle protein"/>
    <property type="match status" value="1"/>
</dbReference>
<dbReference type="SUPFAM" id="SSF158446">
    <property type="entry name" value="IVS-encoded protein-like"/>
    <property type="match status" value="1"/>
</dbReference>
<evidence type="ECO:0000313" key="1">
    <source>
        <dbReference type="EMBL" id="OGG57955.1"/>
    </source>
</evidence>
<organism evidence="1 2">
    <name type="scientific">Candidatus Kaiserbacteria bacterium RIFCSPHIGHO2_01_FULL_55_17</name>
    <dbReference type="NCBI Taxonomy" id="1798484"/>
    <lineage>
        <taxon>Bacteria</taxon>
        <taxon>Candidatus Kaiseribacteriota</taxon>
    </lineage>
</organism>
<comment type="caution">
    <text evidence="1">The sequence shown here is derived from an EMBL/GenBank/DDBJ whole genome shotgun (WGS) entry which is preliminary data.</text>
</comment>
<proteinExistence type="predicted"/>
<dbReference type="PANTHER" id="PTHR38471">
    <property type="entry name" value="FOUR HELIX BUNDLE PROTEIN"/>
    <property type="match status" value="1"/>
</dbReference>
<name>A0A1F6D9A0_9BACT</name>
<dbReference type="NCBIfam" id="NF008911">
    <property type="entry name" value="PRK12275.1-2"/>
    <property type="match status" value="1"/>
</dbReference>
<protein>
    <recommendedName>
        <fullName evidence="3">Four helix bundle protein</fullName>
    </recommendedName>
</protein>
<gene>
    <name evidence="1" type="ORF">A2853_03455</name>
</gene>
<dbReference type="PANTHER" id="PTHR38471:SF2">
    <property type="entry name" value="FOUR HELIX BUNDLE PROTEIN"/>
    <property type="match status" value="1"/>
</dbReference>
<dbReference type="AlphaFoldDB" id="A0A1F6D9A0"/>
<sequence>METTTQAKSHRDLIVWQKSMLLCKEIYKLTETFPQREIYALSSQMRRASVSIPSNIAEGRSRASKKDYAHFLQMAYGSSSELETQLMISKDLSFCDDVAYQKIQALNTEIAKMLHVMIYKLNGASRS</sequence>
<dbReference type="Proteomes" id="UP000177958">
    <property type="component" value="Unassembled WGS sequence"/>
</dbReference>
<reference evidence="1 2" key="1">
    <citation type="journal article" date="2016" name="Nat. Commun.">
        <title>Thousands of microbial genomes shed light on interconnected biogeochemical processes in an aquifer system.</title>
        <authorList>
            <person name="Anantharaman K."/>
            <person name="Brown C.T."/>
            <person name="Hug L.A."/>
            <person name="Sharon I."/>
            <person name="Castelle C.J."/>
            <person name="Probst A.J."/>
            <person name="Thomas B.C."/>
            <person name="Singh A."/>
            <person name="Wilkins M.J."/>
            <person name="Karaoz U."/>
            <person name="Brodie E.L."/>
            <person name="Williams K.H."/>
            <person name="Hubbard S.S."/>
            <person name="Banfield J.F."/>
        </authorList>
    </citation>
    <scope>NUCLEOTIDE SEQUENCE [LARGE SCALE GENOMIC DNA]</scope>
</reference>
<evidence type="ECO:0008006" key="3">
    <source>
        <dbReference type="Google" id="ProtNLM"/>
    </source>
</evidence>
<accession>A0A1F6D9A0</accession>
<dbReference type="InterPro" id="IPR012657">
    <property type="entry name" value="23S_rRNA-intervening_sequence"/>
</dbReference>
<dbReference type="EMBL" id="MFKX01000008">
    <property type="protein sequence ID" value="OGG57955.1"/>
    <property type="molecule type" value="Genomic_DNA"/>
</dbReference>
<dbReference type="CDD" id="cd16377">
    <property type="entry name" value="23S_rRNA_IVP_like"/>
    <property type="match status" value="1"/>
</dbReference>
<dbReference type="Pfam" id="PF05635">
    <property type="entry name" value="23S_rRNA_IVP"/>
    <property type="match status" value="1"/>
</dbReference>
<dbReference type="Gene3D" id="1.20.1440.60">
    <property type="entry name" value="23S rRNA-intervening sequence"/>
    <property type="match status" value="1"/>
</dbReference>